<dbReference type="PANTHER" id="PTHR43447">
    <property type="entry name" value="ALPHA-AMYLASE"/>
    <property type="match status" value="1"/>
</dbReference>
<gene>
    <name evidence="12" type="ORF">SMAC_08188</name>
</gene>
<dbReference type="OMA" id="PCELACT"/>
<dbReference type="InterPro" id="IPR006046">
    <property type="entry name" value="Alpha_amylase"/>
</dbReference>
<comment type="catalytic activity">
    <reaction evidence="1">
        <text>Endohydrolysis of (1-&gt;4)-alpha-D-glucosidic linkages in polysaccharides containing three or more (1-&gt;4)-alpha-linked D-glucose units.</text>
        <dbReference type="EC" id="3.2.1.1"/>
    </reaction>
</comment>
<dbReference type="Gene3D" id="3.20.20.80">
    <property type="entry name" value="Glycosidases"/>
    <property type="match status" value="1"/>
</dbReference>
<evidence type="ECO:0000256" key="5">
    <source>
        <dbReference type="ARBA" id="ARBA00022723"/>
    </source>
</evidence>
<dbReference type="GO" id="GO:0004556">
    <property type="term" value="F:alpha-amylase activity"/>
    <property type="evidence" value="ECO:0007669"/>
    <property type="project" value="UniProtKB-EC"/>
</dbReference>
<organism evidence="12 13">
    <name type="scientific">Sordaria macrospora (strain ATCC MYA-333 / DSM 997 / K(L3346) / K-hell)</name>
    <dbReference type="NCBI Taxonomy" id="771870"/>
    <lineage>
        <taxon>Eukaryota</taxon>
        <taxon>Fungi</taxon>
        <taxon>Dikarya</taxon>
        <taxon>Ascomycota</taxon>
        <taxon>Pezizomycotina</taxon>
        <taxon>Sordariomycetes</taxon>
        <taxon>Sordariomycetidae</taxon>
        <taxon>Sordariales</taxon>
        <taxon>Sordariaceae</taxon>
        <taxon>Sordaria</taxon>
    </lineage>
</organism>
<feature type="region of interest" description="Disordered" evidence="10">
    <location>
        <begin position="1"/>
        <end position="23"/>
    </location>
</feature>
<dbReference type="Proteomes" id="UP000001881">
    <property type="component" value="Unassembled WGS sequence"/>
</dbReference>
<dbReference type="CDD" id="cd11318">
    <property type="entry name" value="AmyAc_bac_fung_AmyA"/>
    <property type="match status" value="1"/>
</dbReference>
<dbReference type="PIRSF" id="PIRSF001021">
    <property type="entry name" value="Alph-amls_thrmst"/>
    <property type="match status" value="1"/>
</dbReference>
<dbReference type="InParanoid" id="F7W9N0"/>
<evidence type="ECO:0000256" key="10">
    <source>
        <dbReference type="SAM" id="MobiDB-lite"/>
    </source>
</evidence>
<evidence type="ECO:0000256" key="2">
    <source>
        <dbReference type="ARBA" id="ARBA00001913"/>
    </source>
</evidence>
<keyword evidence="8" id="KW-0326">Glycosidase</keyword>
<dbReference type="SUPFAM" id="SSF51011">
    <property type="entry name" value="Glycosyl hydrolase domain"/>
    <property type="match status" value="1"/>
</dbReference>
<evidence type="ECO:0000256" key="4">
    <source>
        <dbReference type="ARBA" id="ARBA00012595"/>
    </source>
</evidence>
<dbReference type="InterPro" id="IPR006047">
    <property type="entry name" value="GH13_cat_dom"/>
</dbReference>
<dbReference type="InterPro" id="IPR013776">
    <property type="entry name" value="A-amylase_thermo"/>
</dbReference>
<dbReference type="InterPro" id="IPR017853">
    <property type="entry name" value="GH"/>
</dbReference>
<reference evidence="12 13" key="1">
    <citation type="journal article" date="2010" name="PLoS Genet.">
        <title>De novo assembly of a 40 Mb eukaryotic genome from short sequence reads: Sordaria macrospora, a model organism for fungal morphogenesis.</title>
        <authorList>
            <person name="Nowrousian M."/>
            <person name="Stajich J."/>
            <person name="Chu M."/>
            <person name="Engh I."/>
            <person name="Espagne E."/>
            <person name="Halliday K."/>
            <person name="Kamerewerd J."/>
            <person name="Kempken F."/>
            <person name="Knab B."/>
            <person name="Kuo H.C."/>
            <person name="Osiewacz H.D."/>
            <person name="Poeggeler S."/>
            <person name="Read N."/>
            <person name="Seiler S."/>
            <person name="Smith K."/>
            <person name="Zickler D."/>
            <person name="Kueck U."/>
            <person name="Freitag M."/>
        </authorList>
    </citation>
    <scope>NUCLEOTIDE SEQUENCE [LARGE SCALE GENOMIC DNA]</scope>
    <source>
        <strain evidence="13">ATCC MYA-333 / DSM 997 / K(L3346) / K-hell</strain>
        <tissue evidence="12">Mycelium</tissue>
    </source>
</reference>
<evidence type="ECO:0000256" key="7">
    <source>
        <dbReference type="ARBA" id="ARBA00023277"/>
    </source>
</evidence>
<dbReference type="InterPro" id="IPR013780">
    <property type="entry name" value="Glyco_hydro_b"/>
</dbReference>
<comment type="cofactor">
    <cofactor evidence="2">
        <name>Ca(2+)</name>
        <dbReference type="ChEBI" id="CHEBI:29108"/>
    </cofactor>
</comment>
<dbReference type="EMBL" id="CABT02000053">
    <property type="protein sequence ID" value="CCC14021.1"/>
    <property type="molecule type" value="Genomic_DNA"/>
</dbReference>
<evidence type="ECO:0000256" key="9">
    <source>
        <dbReference type="RuleBase" id="RU003615"/>
    </source>
</evidence>
<evidence type="ECO:0000313" key="12">
    <source>
        <dbReference type="EMBL" id="CCC14021.1"/>
    </source>
</evidence>
<dbReference type="Pfam" id="PF00128">
    <property type="entry name" value="Alpha-amylase"/>
    <property type="match status" value="1"/>
</dbReference>
<accession>F7W9N0</accession>
<comment type="caution">
    <text evidence="12">The sequence shown here is derived from an EMBL/GenBank/DDBJ whole genome shotgun (WGS) entry which is preliminary data.</text>
</comment>
<name>F7W9N0_SORMK</name>
<keyword evidence="5" id="KW-0479">Metal-binding</keyword>
<dbReference type="GO" id="GO:0005975">
    <property type="term" value="P:carbohydrate metabolic process"/>
    <property type="evidence" value="ECO:0007669"/>
    <property type="project" value="InterPro"/>
</dbReference>
<dbReference type="EC" id="3.2.1.1" evidence="4"/>
<dbReference type="Gene3D" id="2.60.40.1180">
    <property type="entry name" value="Golgi alpha-mannosidase II"/>
    <property type="match status" value="1"/>
</dbReference>
<dbReference type="InterPro" id="IPR015237">
    <property type="entry name" value="Alpha-amylase_C_pro"/>
</dbReference>
<comment type="similarity">
    <text evidence="3 9">Belongs to the glycosyl hydrolase 13 family.</text>
</comment>
<dbReference type="SMART" id="SM00642">
    <property type="entry name" value="Aamy"/>
    <property type="match status" value="1"/>
</dbReference>
<evidence type="ECO:0000259" key="11">
    <source>
        <dbReference type="SMART" id="SM00642"/>
    </source>
</evidence>
<keyword evidence="7" id="KW-0119">Carbohydrate metabolism</keyword>
<evidence type="ECO:0000256" key="1">
    <source>
        <dbReference type="ARBA" id="ARBA00000548"/>
    </source>
</evidence>
<dbReference type="AlphaFoldDB" id="F7W9N0"/>
<dbReference type="GO" id="GO:0005509">
    <property type="term" value="F:calcium ion binding"/>
    <property type="evidence" value="ECO:0007669"/>
    <property type="project" value="InterPro"/>
</dbReference>
<evidence type="ECO:0000313" key="13">
    <source>
        <dbReference type="Proteomes" id="UP000001881"/>
    </source>
</evidence>
<evidence type="ECO:0000256" key="6">
    <source>
        <dbReference type="ARBA" id="ARBA00022801"/>
    </source>
</evidence>
<dbReference type="Pfam" id="PF09154">
    <property type="entry name" value="Alpha-amy_C_pro"/>
    <property type="match status" value="1"/>
</dbReference>
<proteinExistence type="inferred from homology"/>
<dbReference type="HOGENOM" id="CLU_024572_2_0_1"/>
<dbReference type="STRING" id="771870.F7W9N0"/>
<dbReference type="VEuPathDB" id="FungiDB:SMAC_08188"/>
<evidence type="ECO:0000256" key="3">
    <source>
        <dbReference type="ARBA" id="ARBA00008061"/>
    </source>
</evidence>
<feature type="domain" description="Glycosyl hydrolase family 13 catalytic" evidence="11">
    <location>
        <begin position="27"/>
        <end position="370"/>
    </location>
</feature>
<dbReference type="Gene3D" id="3.30.750.90">
    <property type="match status" value="1"/>
</dbReference>
<dbReference type="eggNOG" id="KOG0471">
    <property type="taxonomic scope" value="Eukaryota"/>
</dbReference>
<keyword evidence="6" id="KW-0378">Hydrolase</keyword>
<dbReference type="SUPFAM" id="SSF51445">
    <property type="entry name" value="(Trans)glycosidases"/>
    <property type="match status" value="1"/>
</dbReference>
<keyword evidence="13" id="KW-1185">Reference proteome</keyword>
<protein>
    <recommendedName>
        <fullName evidence="4">alpha-amylase</fullName>
        <ecNumber evidence="4">3.2.1.1</ecNumber>
    </recommendedName>
</protein>
<feature type="compositionally biased region" description="Low complexity" evidence="10">
    <location>
        <begin position="12"/>
        <end position="23"/>
    </location>
</feature>
<evidence type="ECO:0000256" key="8">
    <source>
        <dbReference type="ARBA" id="ARBA00023295"/>
    </source>
</evidence>
<dbReference type="PRINTS" id="PR00110">
    <property type="entry name" value="ALPHAAMYLASE"/>
</dbReference>
<sequence>MGDNFQTPSPLPAQAAEPQQQPTPQNATLLQAFEWYIPPDHGHFLRLSSQIPQLSQHGISSLWIPPSCKATSPQSNGYDIYDLYDLGEFSQKGSTATKWGTKSQLLELAQKGQEYGVGLYWDAVLNHRFGADHREKCKAVEVDANNRNVRISGRWARSPEEVDGEKGNYDYLMGCDLDYSHPEVEEDVLNWGRWLVKEVPIRGIRFDAVKHFSEGFLRKFVKMLDGEFGEGWFLVGEFWKDSLKTDYLDRMDHKFSLFDAPLVYNFGEISTSVSADLRKVFDDTLVQKAPVCAVTLVQNHDTQPLQALAVPITPWFLPLGYALILLREAGYPCVFYGDLYGLCTPTSDNPSPTRPTSGPVTILPKLLLARKLYAYGPQTDYFDYQTCIGWVRHGTWDRKDKCAVVMSNAAEGWKRMFIGAECAGQRWTDVLGWRGEVVTVGEDGWAEFRCGGCSVSVWAWDGAKGREEFGGEFDFDIYGSESEGTN</sequence>
<dbReference type="OrthoDB" id="550577at2759"/>